<dbReference type="CDD" id="cd09897">
    <property type="entry name" value="H3TH_FEN1-XPG-like"/>
    <property type="match status" value="1"/>
</dbReference>
<comment type="similarity">
    <text evidence="14">Belongs to the XPG/RAD2 endonuclease family. FEN1 subfamily.</text>
</comment>
<proteinExistence type="inferred from homology"/>
<keyword evidence="13" id="KW-0539">Nucleus</keyword>
<dbReference type="GO" id="GO:0005634">
    <property type="term" value="C:nucleus"/>
    <property type="evidence" value="ECO:0000318"/>
    <property type="project" value="GO_Central"/>
</dbReference>
<feature type="compositionally biased region" description="Low complexity" evidence="16">
    <location>
        <begin position="153"/>
        <end position="171"/>
    </location>
</feature>
<dbReference type="STRING" id="237631.A0A0D1DXK7"/>
<keyword evidence="15" id="KW-0175">Coiled coil</keyword>
<evidence type="ECO:0000256" key="5">
    <source>
        <dbReference type="ARBA" id="ARBA00022723"/>
    </source>
</evidence>
<dbReference type="eggNOG" id="KOG2519">
    <property type="taxonomic scope" value="Eukaryota"/>
</dbReference>
<evidence type="ECO:0000256" key="14">
    <source>
        <dbReference type="ARBA" id="ARBA00034726"/>
    </source>
</evidence>
<evidence type="ECO:0000313" key="19">
    <source>
        <dbReference type="Proteomes" id="UP000000561"/>
    </source>
</evidence>
<dbReference type="GO" id="GO:0003677">
    <property type="term" value="F:DNA binding"/>
    <property type="evidence" value="ECO:0007669"/>
    <property type="project" value="InterPro"/>
</dbReference>
<feature type="domain" description="XPG N-terminal" evidence="17">
    <location>
        <begin position="9"/>
        <end position="107"/>
    </location>
</feature>
<keyword evidence="5" id="KW-0479">Metal-binding</keyword>
<keyword evidence="10" id="KW-0460">Magnesium</keyword>
<evidence type="ECO:0000256" key="1">
    <source>
        <dbReference type="ARBA" id="ARBA00001946"/>
    </source>
</evidence>
<dbReference type="SMART" id="SM00485">
    <property type="entry name" value="XPGN"/>
    <property type="match status" value="1"/>
</dbReference>
<evidence type="ECO:0000256" key="7">
    <source>
        <dbReference type="ARBA" id="ARBA00022763"/>
    </source>
</evidence>
<dbReference type="Pfam" id="PF00752">
    <property type="entry name" value="XPG_N"/>
    <property type="match status" value="1"/>
</dbReference>
<dbReference type="InterPro" id="IPR006085">
    <property type="entry name" value="XPG_DNA_repair_N"/>
</dbReference>
<evidence type="ECO:0000256" key="4">
    <source>
        <dbReference type="ARBA" id="ARBA00022722"/>
    </source>
</evidence>
<keyword evidence="11" id="KW-0496">Mitochondrion</keyword>
<keyword evidence="8" id="KW-0378">Hydrolase</keyword>
<dbReference type="InterPro" id="IPR006086">
    <property type="entry name" value="XPG-I_dom"/>
</dbReference>
<evidence type="ECO:0000256" key="16">
    <source>
        <dbReference type="SAM" id="MobiDB-lite"/>
    </source>
</evidence>
<evidence type="ECO:0000256" key="12">
    <source>
        <dbReference type="ARBA" id="ARBA00023204"/>
    </source>
</evidence>
<dbReference type="InParanoid" id="A0A0D1DXK7"/>
<gene>
    <name evidence="18" type="ORF">UMAG_04344</name>
</gene>
<dbReference type="SUPFAM" id="SSF88723">
    <property type="entry name" value="PIN domain-like"/>
    <property type="match status" value="1"/>
</dbReference>
<keyword evidence="3" id="KW-0235">DNA replication</keyword>
<dbReference type="OMA" id="PFLQKTC"/>
<evidence type="ECO:0000259" key="17">
    <source>
        <dbReference type="SMART" id="SM00485"/>
    </source>
</evidence>
<dbReference type="Gene3D" id="1.10.150.20">
    <property type="entry name" value="5' to 3' exonuclease, C-terminal subdomain"/>
    <property type="match status" value="1"/>
</dbReference>
<organism evidence="18 19">
    <name type="scientific">Mycosarcoma maydis</name>
    <name type="common">Corn smut fungus</name>
    <name type="synonym">Ustilago maydis</name>
    <dbReference type="NCBI Taxonomy" id="5270"/>
    <lineage>
        <taxon>Eukaryota</taxon>
        <taxon>Fungi</taxon>
        <taxon>Dikarya</taxon>
        <taxon>Basidiomycota</taxon>
        <taxon>Ustilaginomycotina</taxon>
        <taxon>Ustilaginomycetes</taxon>
        <taxon>Ustilaginales</taxon>
        <taxon>Ustilaginaceae</taxon>
        <taxon>Mycosarcoma</taxon>
    </lineage>
</organism>
<dbReference type="InterPro" id="IPR036279">
    <property type="entry name" value="5-3_exonuclease_C_sf"/>
</dbReference>
<dbReference type="GO" id="GO:0046872">
    <property type="term" value="F:metal ion binding"/>
    <property type="evidence" value="ECO:0007669"/>
    <property type="project" value="UniProtKB-KW"/>
</dbReference>
<reference evidence="18 19" key="1">
    <citation type="journal article" date="2006" name="Nature">
        <title>Insights from the genome of the biotrophic fungal plant pathogen Ustilago maydis.</title>
        <authorList>
            <person name="Kamper J."/>
            <person name="Kahmann R."/>
            <person name="Bolker M."/>
            <person name="Ma L.J."/>
            <person name="Brefort T."/>
            <person name="Saville B.J."/>
            <person name="Banuett F."/>
            <person name="Kronstad J.W."/>
            <person name="Gold S.E."/>
            <person name="Muller O."/>
            <person name="Perlin M.H."/>
            <person name="Wosten H.A."/>
            <person name="de Vries R."/>
            <person name="Ruiz-Herrera J."/>
            <person name="Reynaga-Pena C.G."/>
            <person name="Snetselaar K."/>
            <person name="McCann M."/>
            <person name="Perez-Martin J."/>
            <person name="Feldbrugge M."/>
            <person name="Basse C.W."/>
            <person name="Steinberg G."/>
            <person name="Ibeas J.I."/>
            <person name="Holloman W."/>
            <person name="Guzman P."/>
            <person name="Farman M."/>
            <person name="Stajich J.E."/>
            <person name="Sentandreu R."/>
            <person name="Gonzalez-Prieto J.M."/>
            <person name="Kennell J.C."/>
            <person name="Molina L."/>
            <person name="Schirawski J."/>
            <person name="Mendoza-Mendoza A."/>
            <person name="Greilinger D."/>
            <person name="Munch K."/>
            <person name="Rossel N."/>
            <person name="Scherer M."/>
            <person name="Vranes M."/>
            <person name="Ladendorf O."/>
            <person name="Vincon V."/>
            <person name="Fuchs U."/>
            <person name="Sandrock B."/>
            <person name="Meng S."/>
            <person name="Ho E.C."/>
            <person name="Cahill M.J."/>
            <person name="Boyce K.J."/>
            <person name="Klose J."/>
            <person name="Klosterman S.J."/>
            <person name="Deelstra H.J."/>
            <person name="Ortiz-Castellanos L."/>
            <person name="Li W."/>
            <person name="Sanchez-Alonso P."/>
            <person name="Schreier P.H."/>
            <person name="Hauser-Hahn I."/>
            <person name="Vaupel M."/>
            <person name="Koopmann E."/>
            <person name="Friedrich G."/>
            <person name="Voss H."/>
            <person name="Schluter T."/>
            <person name="Margolis J."/>
            <person name="Platt D."/>
            <person name="Swimmer C."/>
            <person name="Gnirke A."/>
            <person name="Chen F."/>
            <person name="Vysotskaia V."/>
            <person name="Mannhaupt G."/>
            <person name="Guldener U."/>
            <person name="Munsterkotter M."/>
            <person name="Haase D."/>
            <person name="Oesterheld M."/>
            <person name="Mewes H.W."/>
            <person name="Mauceli E.W."/>
            <person name="DeCaprio D."/>
            <person name="Wade C.M."/>
            <person name="Butler J."/>
            <person name="Young S."/>
            <person name="Jaffe D.B."/>
            <person name="Calvo S."/>
            <person name="Nusbaum C."/>
            <person name="Galagan J."/>
            <person name="Birren B.W."/>
        </authorList>
    </citation>
    <scope>NUCLEOTIDE SEQUENCE [LARGE SCALE GENOMIC DNA]</scope>
    <source>
        <strain evidence="19">DSM 14603 / FGSC 9021 / UM521</strain>
    </source>
</reference>
<dbReference type="InterPro" id="IPR008918">
    <property type="entry name" value="HhH2"/>
</dbReference>
<dbReference type="AlphaFoldDB" id="A0A0D1DXK7"/>
<comment type="cofactor">
    <cofactor evidence="1">
        <name>Mg(2+)</name>
        <dbReference type="ChEBI" id="CHEBI:18420"/>
    </cofactor>
</comment>
<keyword evidence="9" id="KW-0269">Exonuclease</keyword>
<keyword evidence="12" id="KW-0234">DNA repair</keyword>
<evidence type="ECO:0000256" key="13">
    <source>
        <dbReference type="ARBA" id="ARBA00023242"/>
    </source>
</evidence>
<keyword evidence="2" id="KW-0597">Phosphoprotein</keyword>
<evidence type="ECO:0000256" key="15">
    <source>
        <dbReference type="SAM" id="Coils"/>
    </source>
</evidence>
<dbReference type="OrthoDB" id="31113at2759"/>
<dbReference type="PANTHER" id="PTHR11081:SF9">
    <property type="entry name" value="FLAP ENDONUCLEASE 1"/>
    <property type="match status" value="1"/>
</dbReference>
<dbReference type="SMART" id="SM00279">
    <property type="entry name" value="HhH2"/>
    <property type="match status" value="1"/>
</dbReference>
<evidence type="ECO:0000256" key="10">
    <source>
        <dbReference type="ARBA" id="ARBA00022842"/>
    </source>
</evidence>
<keyword evidence="19" id="KW-1185">Reference proteome</keyword>
<evidence type="ECO:0000256" key="8">
    <source>
        <dbReference type="ARBA" id="ARBA00022801"/>
    </source>
</evidence>
<dbReference type="GO" id="GO:0006281">
    <property type="term" value="P:DNA repair"/>
    <property type="evidence" value="ECO:0007669"/>
    <property type="project" value="UniProtKB-KW"/>
</dbReference>
<accession>A0A0D1DXK7</accession>
<evidence type="ECO:0000256" key="2">
    <source>
        <dbReference type="ARBA" id="ARBA00022553"/>
    </source>
</evidence>
<dbReference type="GO" id="GO:0017108">
    <property type="term" value="F:5'-flap endonuclease activity"/>
    <property type="evidence" value="ECO:0000318"/>
    <property type="project" value="GO_Central"/>
</dbReference>
<dbReference type="InterPro" id="IPR006084">
    <property type="entry name" value="XPG/Rad2"/>
</dbReference>
<protein>
    <recommendedName>
        <fullName evidence="17">XPG N-terminal domain-containing protein</fullName>
    </recommendedName>
</protein>
<dbReference type="InterPro" id="IPR029060">
    <property type="entry name" value="PIN-like_dom_sf"/>
</dbReference>
<dbReference type="GeneID" id="23564553"/>
<dbReference type="FunFam" id="1.10.150.20:FF:000009">
    <property type="entry name" value="Flap endonuclease 1"/>
    <property type="match status" value="1"/>
</dbReference>
<dbReference type="KEGG" id="uma:UMAG_04344"/>
<dbReference type="EMBL" id="CM003153">
    <property type="protein sequence ID" value="KIS67240.1"/>
    <property type="molecule type" value="Genomic_DNA"/>
</dbReference>
<dbReference type="Pfam" id="PF00867">
    <property type="entry name" value="XPG_I"/>
    <property type="match status" value="1"/>
</dbReference>
<dbReference type="GO" id="GO:0008409">
    <property type="term" value="F:5'-3' exonuclease activity"/>
    <property type="evidence" value="ECO:0000318"/>
    <property type="project" value="GO_Central"/>
</dbReference>
<evidence type="ECO:0000256" key="9">
    <source>
        <dbReference type="ARBA" id="ARBA00022839"/>
    </source>
</evidence>
<name>A0A0D1DXK7_MYCMD</name>
<feature type="coiled-coil region" evidence="15">
    <location>
        <begin position="92"/>
        <end position="119"/>
    </location>
</feature>
<keyword evidence="6" id="KW-0255">Endonuclease</keyword>
<evidence type="ECO:0000256" key="11">
    <source>
        <dbReference type="ARBA" id="ARBA00023128"/>
    </source>
</evidence>
<keyword evidence="4" id="KW-0540">Nuclease</keyword>
<dbReference type="SUPFAM" id="SSF47807">
    <property type="entry name" value="5' to 3' exonuclease, C-terminal subdomain"/>
    <property type="match status" value="1"/>
</dbReference>
<evidence type="ECO:0000256" key="3">
    <source>
        <dbReference type="ARBA" id="ARBA00022705"/>
    </source>
</evidence>
<dbReference type="Proteomes" id="UP000000561">
    <property type="component" value="Chromosome 14"/>
</dbReference>
<evidence type="ECO:0000256" key="6">
    <source>
        <dbReference type="ARBA" id="ARBA00022759"/>
    </source>
</evidence>
<dbReference type="PANTHER" id="PTHR11081">
    <property type="entry name" value="FLAP ENDONUCLEASE FAMILY MEMBER"/>
    <property type="match status" value="1"/>
</dbReference>
<keyword evidence="7" id="KW-0227">DNA damage</keyword>
<feature type="region of interest" description="Disordered" evidence="16">
    <location>
        <begin position="150"/>
        <end position="175"/>
    </location>
</feature>
<sequence length="699" mass="76855">MRASTAVSGIRGIFPLIRSLAPQAISAPFTLSALRGLRLAIDATLLVQRLHFADDPHTSRHVIGFYRLITSMHQHGVIPMMVFDHPQKRLALKDREQVKRRHKRELDRIRSKLERERRGRLVELETHLDALSELQESERRHVAELLDQWRAQSQESSSSSVHPPSLPSTPSRPETVAYNMHTNWLQLEESLRDGGSSHSKGQRVLAEAEKQVYQTIAAQLRSGEAPHPLPALDQEMDTPLDATHDATPPLSLTSLNAMHHSLTKTYDRATSPLSASIYQDCAMLSSLMAVPVFWTGDGTRTGGGRIHEAEAYAASLVRSGFADLVASEDSDVLLYEAPLLRGLMGGIRTAGGLSTDRGARGKLEVVCGTRARTRLFPRSDLHKLIPEVSSAQIVNAREGQSDVYERLSRSLMLDFALLCGTDFNRTIPGIGPKTALRLLKEHGSISTILRKESKKFRPPDGLSIREYETEIRHARMVFLQPPKVRAAARSILGSAASIEAAASQSRVGNSVESVLFGEDSVAPQQVVAHGGTPDAAGALDAAVNTYCTAELALDTHVSELSTDTATDSAATNSTAASTTAPGILSYDRQRVHHFLRSHGVFRAPDTHPHWPLETLDHPESRQQEWRDLLDLELGLTSPSRDSTAIEPDDARRATNARLQIATLGADFFGERQVVACWQPHMEQQLRKGTSDALPNRPES</sequence>
<dbReference type="GO" id="GO:0006260">
    <property type="term" value="P:DNA replication"/>
    <property type="evidence" value="ECO:0007669"/>
    <property type="project" value="UniProtKB-KW"/>
</dbReference>
<dbReference type="GO" id="GO:0005737">
    <property type="term" value="C:cytoplasm"/>
    <property type="evidence" value="ECO:0000318"/>
    <property type="project" value="GO_Central"/>
</dbReference>
<dbReference type="RefSeq" id="XP_011391054.1">
    <property type="nucleotide sequence ID" value="XM_011392752.1"/>
</dbReference>
<dbReference type="Gene3D" id="3.40.50.1010">
    <property type="entry name" value="5'-nuclease"/>
    <property type="match status" value="2"/>
</dbReference>
<dbReference type="VEuPathDB" id="FungiDB:UMAG_04344"/>
<evidence type="ECO:0000313" key="18">
    <source>
        <dbReference type="EMBL" id="KIS67240.1"/>
    </source>
</evidence>